<keyword evidence="3" id="KW-1185">Reference proteome</keyword>
<organism evidence="2 3">
    <name type="scientific">Leuconostoc aquikimchii</name>
    <dbReference type="NCBI Taxonomy" id="3236804"/>
    <lineage>
        <taxon>Bacteria</taxon>
        <taxon>Bacillati</taxon>
        <taxon>Bacillota</taxon>
        <taxon>Bacilli</taxon>
        <taxon>Lactobacillales</taxon>
        <taxon>Lactobacillaceae</taxon>
        <taxon>Leuconostoc</taxon>
    </lineage>
</organism>
<evidence type="ECO:0000313" key="3">
    <source>
        <dbReference type="Proteomes" id="UP001556617"/>
    </source>
</evidence>
<gene>
    <name evidence="2" type="ORF">AB3K24_00530</name>
</gene>
<comment type="caution">
    <text evidence="2">The sequence shown here is derived from an EMBL/GenBank/DDBJ whole genome shotgun (WGS) entry which is preliminary data.</text>
</comment>
<keyword evidence="1" id="KW-1133">Transmembrane helix</keyword>
<evidence type="ECO:0000256" key="1">
    <source>
        <dbReference type="SAM" id="Phobius"/>
    </source>
</evidence>
<protein>
    <submittedName>
        <fullName evidence="2">Uncharacterized protein</fullName>
    </submittedName>
</protein>
<dbReference type="Proteomes" id="UP001556617">
    <property type="component" value="Unassembled WGS sequence"/>
</dbReference>
<dbReference type="EMBL" id="JBFPER010000001">
    <property type="protein sequence ID" value="MEX0379849.1"/>
    <property type="molecule type" value="Genomic_DNA"/>
</dbReference>
<sequence length="42" mass="4817">MENELQNNDSRHKMNQYAAIMMTSFVLTALSLGGVFWLRGLQ</sequence>
<name>A0ABV3S0A3_9LACO</name>
<accession>A0ABV3S0A3</accession>
<dbReference type="RefSeq" id="WP_367973166.1">
    <property type="nucleotide sequence ID" value="NZ_JBFPEQ010000001.1"/>
</dbReference>
<evidence type="ECO:0000313" key="2">
    <source>
        <dbReference type="EMBL" id="MEX0379849.1"/>
    </source>
</evidence>
<reference evidence="2 3" key="1">
    <citation type="submission" date="2024-07" db="EMBL/GenBank/DDBJ databases">
        <authorList>
            <person name="Yun M."/>
        </authorList>
    </citation>
    <scope>NUCLEOTIDE SEQUENCE [LARGE SCALE GENOMIC DNA]</scope>
    <source>
        <strain evidence="2 3">MS01</strain>
    </source>
</reference>
<keyword evidence="1" id="KW-0472">Membrane</keyword>
<feature type="transmembrane region" description="Helical" evidence="1">
    <location>
        <begin position="17"/>
        <end position="38"/>
    </location>
</feature>
<proteinExistence type="predicted"/>
<keyword evidence="1" id="KW-0812">Transmembrane</keyword>